<feature type="chain" id="PRO_5017550417" evidence="3">
    <location>
        <begin position="26"/>
        <end position="236"/>
    </location>
</feature>
<evidence type="ECO:0000256" key="2">
    <source>
        <dbReference type="SAM" id="Phobius"/>
    </source>
</evidence>
<dbReference type="RefSeq" id="WP_117604905.1">
    <property type="nucleotide sequence ID" value="NZ_CATZTT010000153.1"/>
</dbReference>
<feature type="transmembrane region" description="Helical" evidence="2">
    <location>
        <begin position="209"/>
        <end position="227"/>
    </location>
</feature>
<dbReference type="NCBIfam" id="TIGR01167">
    <property type="entry name" value="LPXTG_anchor"/>
    <property type="match status" value="1"/>
</dbReference>
<dbReference type="AlphaFoldDB" id="A0A3E5FRR2"/>
<sequence>MKKTIIAFITSVFVLSMAIITPLNALEGTIAFTSQDDQIAVTLNVSDTSVEALTMKASFEIKAENKEIEKNDIQFNFDESIQSSIKEYRYDNNILTIYISGNDNLFANEQIKLGTIDFNVSKETKITVSLVTDSLEYVLPTYSKDVLEAQDTSIVWGGISTPTTPEDQEDSQDQQKPSEDVGGNGNENTTQDSNVNPSSQVQTGDNQNAFIYAGILVISILVILFTTKRVINNKHH</sequence>
<accession>A0A3E5FRR2</accession>
<gene>
    <name evidence="4" type="ORF">DXB31_06255</name>
</gene>
<evidence type="ECO:0000313" key="5">
    <source>
        <dbReference type="Proteomes" id="UP000261087"/>
    </source>
</evidence>
<keyword evidence="2" id="KW-0812">Transmembrane</keyword>
<reference evidence="4 5" key="1">
    <citation type="submission" date="2018-08" db="EMBL/GenBank/DDBJ databases">
        <title>A genome reference for cultivated species of the human gut microbiota.</title>
        <authorList>
            <person name="Zou Y."/>
            <person name="Xue W."/>
            <person name="Luo G."/>
        </authorList>
    </citation>
    <scope>NUCLEOTIDE SEQUENCE [LARGE SCALE GENOMIC DNA]</scope>
    <source>
        <strain evidence="4 5">OM02-6</strain>
    </source>
</reference>
<dbReference type="EMBL" id="QSVF01000012">
    <property type="protein sequence ID" value="RGO09942.1"/>
    <property type="molecule type" value="Genomic_DNA"/>
</dbReference>
<keyword evidence="2" id="KW-0472">Membrane</keyword>
<name>A0A3E5FRR2_9FIRM</name>
<dbReference type="Proteomes" id="UP000261087">
    <property type="component" value="Unassembled WGS sequence"/>
</dbReference>
<comment type="caution">
    <text evidence="4">The sequence shown here is derived from an EMBL/GenBank/DDBJ whole genome shotgun (WGS) entry which is preliminary data.</text>
</comment>
<proteinExistence type="predicted"/>
<keyword evidence="3" id="KW-0732">Signal</keyword>
<evidence type="ECO:0000256" key="1">
    <source>
        <dbReference type="SAM" id="MobiDB-lite"/>
    </source>
</evidence>
<organism evidence="4 5">
    <name type="scientific">Thomasclavelia spiroformis</name>
    <dbReference type="NCBI Taxonomy" id="29348"/>
    <lineage>
        <taxon>Bacteria</taxon>
        <taxon>Bacillati</taxon>
        <taxon>Bacillota</taxon>
        <taxon>Erysipelotrichia</taxon>
        <taxon>Erysipelotrichales</taxon>
        <taxon>Coprobacillaceae</taxon>
        <taxon>Thomasclavelia</taxon>
    </lineage>
</organism>
<keyword evidence="2" id="KW-1133">Transmembrane helix</keyword>
<evidence type="ECO:0000313" key="4">
    <source>
        <dbReference type="EMBL" id="RGO09942.1"/>
    </source>
</evidence>
<feature type="compositionally biased region" description="Polar residues" evidence="1">
    <location>
        <begin position="186"/>
        <end position="201"/>
    </location>
</feature>
<feature type="signal peptide" evidence="3">
    <location>
        <begin position="1"/>
        <end position="25"/>
    </location>
</feature>
<protein>
    <submittedName>
        <fullName evidence="4">LPXTG cell wall anchor domain-containing protein</fullName>
    </submittedName>
</protein>
<evidence type="ECO:0000256" key="3">
    <source>
        <dbReference type="SAM" id="SignalP"/>
    </source>
</evidence>
<feature type="region of interest" description="Disordered" evidence="1">
    <location>
        <begin position="157"/>
        <end position="201"/>
    </location>
</feature>